<evidence type="ECO:0000313" key="3">
    <source>
        <dbReference type="EMBL" id="CAB1275233.1"/>
    </source>
</evidence>
<keyword evidence="1" id="KW-0732">Signal</keyword>
<dbReference type="EMBL" id="LR778175">
    <property type="protein sequence ID" value="CAB1275233.1"/>
    <property type="molecule type" value="Genomic_DNA"/>
</dbReference>
<evidence type="ECO:0000313" key="4">
    <source>
        <dbReference type="Proteomes" id="UP000516072"/>
    </source>
</evidence>
<dbReference type="Gene3D" id="2.60.40.2230">
    <property type="entry name" value="Uncharacterised protein YcnI-like PF07987, DUF1775"/>
    <property type="match status" value="1"/>
</dbReference>
<proteinExistence type="predicted"/>
<sequence length="176" mass="19164">MFFIIILASLLTNIIPVAQAHVFLQSAPSAPVGNYYKTVLGVPHGCEGSDTVKLKVRIPEGVLTVKPQPKAGWQLDIIQGKYDHPQSLFGTQIDSGVKEIDWTGKLSDAHYEEFAFVGYLSSSLKPDQTLYFLSVQECVKGASRWIDTSGKLGVEQNEGGDYPAPGLRLTAPVNTK</sequence>
<reference evidence="3 4" key="1">
    <citation type="submission" date="2020-03" db="EMBL/GenBank/DDBJ databases">
        <authorList>
            <person name="Picone N."/>
        </authorList>
    </citation>
    <scope>NUCLEOTIDE SEQUENCE [LARGE SCALE GENOMIC DNA]</scope>
    <source>
        <strain evidence="3">NSCAC1</strain>
    </source>
</reference>
<dbReference type="KEGG" id="ntg:NSCAC_0564"/>
<dbReference type="CDD" id="cd08545">
    <property type="entry name" value="YcnI_like"/>
    <property type="match status" value="1"/>
</dbReference>
<organism evidence="3 4">
    <name type="scientific">Candidatus Nitrosacidococcus tergens</name>
    <dbReference type="NCBI Taxonomy" id="553981"/>
    <lineage>
        <taxon>Bacteria</taxon>
        <taxon>Pseudomonadati</taxon>
        <taxon>Pseudomonadota</taxon>
        <taxon>Gammaproteobacteria</taxon>
        <taxon>Chromatiales</taxon>
        <taxon>Chromatiaceae</taxon>
        <taxon>Candidatus Nitrosacidococcus</taxon>
    </lineage>
</organism>
<evidence type="ECO:0000256" key="1">
    <source>
        <dbReference type="SAM" id="SignalP"/>
    </source>
</evidence>
<dbReference type="Pfam" id="PF07987">
    <property type="entry name" value="DUF1775"/>
    <property type="match status" value="1"/>
</dbReference>
<feature type="domain" description="YncI copper-binding" evidence="2">
    <location>
        <begin position="21"/>
        <end position="169"/>
    </location>
</feature>
<protein>
    <recommendedName>
        <fullName evidence="2">YncI copper-binding domain-containing protein</fullName>
    </recommendedName>
</protein>
<feature type="signal peptide" evidence="1">
    <location>
        <begin position="1"/>
        <end position="20"/>
    </location>
</feature>
<dbReference type="InterPro" id="IPR038507">
    <property type="entry name" value="YcnI-like_sf"/>
</dbReference>
<name>A0A7G1Q8S4_9GAMM</name>
<accession>A0A7G1Q8S4</accession>
<gene>
    <name evidence="3" type="ORF">NSCAC_0564</name>
</gene>
<dbReference type="Proteomes" id="UP000516072">
    <property type="component" value="Chromosome"/>
</dbReference>
<dbReference type="AlphaFoldDB" id="A0A7G1Q8S4"/>
<evidence type="ECO:0000259" key="2">
    <source>
        <dbReference type="Pfam" id="PF07987"/>
    </source>
</evidence>
<keyword evidence="4" id="KW-1185">Reference proteome</keyword>
<feature type="chain" id="PRO_5028993003" description="YncI copper-binding domain-containing protein" evidence="1">
    <location>
        <begin position="21"/>
        <end position="176"/>
    </location>
</feature>
<dbReference type="InterPro" id="IPR012533">
    <property type="entry name" value="YcnI-copper_dom"/>
</dbReference>